<dbReference type="InterPro" id="IPR032088">
    <property type="entry name" value="SAT"/>
</dbReference>
<dbReference type="Pfam" id="PF00550">
    <property type="entry name" value="PP-binding"/>
    <property type="match status" value="1"/>
</dbReference>
<dbReference type="InterPro" id="IPR029058">
    <property type="entry name" value="AB_hydrolase_fold"/>
</dbReference>
<dbReference type="Gene3D" id="1.10.1200.10">
    <property type="entry name" value="ACP-like"/>
    <property type="match status" value="1"/>
</dbReference>
<comment type="pathway">
    <text evidence="1">Secondary metabolite biosynthesis.</text>
</comment>
<feature type="compositionally biased region" description="Polar residues" evidence="7">
    <location>
        <begin position="1593"/>
        <end position="1605"/>
    </location>
</feature>
<dbReference type="InterPro" id="IPR036736">
    <property type="entry name" value="ACP-like_sf"/>
</dbReference>
<dbReference type="InterPro" id="IPR016036">
    <property type="entry name" value="Malonyl_transacylase_ACP-bd"/>
</dbReference>
<gene>
    <name evidence="11" type="ORF">CPB83DRAFT_941246</name>
</gene>
<dbReference type="PROSITE" id="PS52004">
    <property type="entry name" value="KS3_2"/>
    <property type="match status" value="1"/>
</dbReference>
<dbReference type="PANTHER" id="PTHR43775:SF37">
    <property type="entry name" value="SI:DKEY-61P9.11"/>
    <property type="match status" value="1"/>
</dbReference>
<keyword evidence="3" id="KW-0597">Phosphoprotein</keyword>
<dbReference type="EMBL" id="MU157878">
    <property type="protein sequence ID" value="KAF9525894.1"/>
    <property type="molecule type" value="Genomic_DNA"/>
</dbReference>
<dbReference type="InterPro" id="IPR042104">
    <property type="entry name" value="PKS_dehydratase_sf"/>
</dbReference>
<dbReference type="InterPro" id="IPR014043">
    <property type="entry name" value="Acyl_transferase_dom"/>
</dbReference>
<dbReference type="InterPro" id="IPR016039">
    <property type="entry name" value="Thiolase-like"/>
</dbReference>
<dbReference type="InterPro" id="IPR001031">
    <property type="entry name" value="Thioesterase"/>
</dbReference>
<dbReference type="Pfam" id="PF02801">
    <property type="entry name" value="Ketoacyl-synt_C"/>
    <property type="match status" value="1"/>
</dbReference>
<dbReference type="SMART" id="SM00827">
    <property type="entry name" value="PKS_AT"/>
    <property type="match status" value="1"/>
</dbReference>
<dbReference type="Gene3D" id="3.40.47.10">
    <property type="match status" value="1"/>
</dbReference>
<dbReference type="SUPFAM" id="SSF47336">
    <property type="entry name" value="ACP-like"/>
    <property type="match status" value="1"/>
</dbReference>
<evidence type="ECO:0000256" key="3">
    <source>
        <dbReference type="ARBA" id="ARBA00022553"/>
    </source>
</evidence>
<evidence type="ECO:0000313" key="11">
    <source>
        <dbReference type="EMBL" id="KAF9525894.1"/>
    </source>
</evidence>
<keyword evidence="5" id="KW-0843">Virulence</keyword>
<dbReference type="Gene3D" id="3.40.366.10">
    <property type="entry name" value="Malonyl-Coenzyme A Acyl Carrier Protein, domain 2"/>
    <property type="match status" value="3"/>
</dbReference>
<keyword evidence="12" id="KW-1185">Reference proteome</keyword>
<dbReference type="GO" id="GO:0006633">
    <property type="term" value="P:fatty acid biosynthetic process"/>
    <property type="evidence" value="ECO:0007669"/>
    <property type="project" value="InterPro"/>
</dbReference>
<feature type="active site" description="Proton donor; for dehydratase activity" evidence="6">
    <location>
        <position position="1466"/>
    </location>
</feature>
<dbReference type="PROSITE" id="PS00606">
    <property type="entry name" value="KS3_1"/>
    <property type="match status" value="1"/>
</dbReference>
<dbReference type="Pfam" id="PF00975">
    <property type="entry name" value="Thioesterase"/>
    <property type="match status" value="1"/>
</dbReference>
<evidence type="ECO:0000256" key="5">
    <source>
        <dbReference type="ARBA" id="ARBA00023026"/>
    </source>
</evidence>
<dbReference type="SUPFAM" id="SSF52151">
    <property type="entry name" value="FabD/lysophospholipase-like"/>
    <property type="match status" value="2"/>
</dbReference>
<dbReference type="InterPro" id="IPR018201">
    <property type="entry name" value="Ketoacyl_synth_AS"/>
</dbReference>
<feature type="domain" description="PKS/mFAS DH" evidence="10">
    <location>
        <begin position="1249"/>
        <end position="1553"/>
    </location>
</feature>
<dbReference type="InterPro" id="IPR020841">
    <property type="entry name" value="PKS_Beta-ketoAc_synthase_dom"/>
</dbReference>
<proteinExistence type="predicted"/>
<dbReference type="SUPFAM" id="SSF53474">
    <property type="entry name" value="alpha/beta-Hydrolases"/>
    <property type="match status" value="1"/>
</dbReference>
<dbReference type="InterPro" id="IPR001227">
    <property type="entry name" value="Ac_transferase_dom_sf"/>
</dbReference>
<dbReference type="InterPro" id="IPR049900">
    <property type="entry name" value="PKS_mFAS_DH"/>
</dbReference>
<dbReference type="Pfam" id="PF00698">
    <property type="entry name" value="Acyl_transf_1"/>
    <property type="match status" value="1"/>
</dbReference>
<evidence type="ECO:0000259" key="10">
    <source>
        <dbReference type="PROSITE" id="PS52019"/>
    </source>
</evidence>
<sequence length="1947" mass="213982">MDNFQNTIVLLVFGGQESVLFDLELAEKLLLISEKLSAEDFQERGSILNPRNESYLHNPIVSGTTLVLRQSLQYLQLLDARYSDLDIPNLLTSSRVSDDGILGFSSGILSAAVVTSSASIPSIIDHALEAYRLSFWIGVRVLESRLKLDSLSRWDLRPWALVLFDITEWEVKERIHLFNQDDQHICLTAYIDNSTFTVSGHPDKLAAFKQSLPDNVSTSEASINAMYHSPYHLCKAVDQVMSDIFVRGIRFPTFNNLRCPLRSSSTGDLVKLSSHGESLVQLVVKMIMIEPVRWDCVVHKAATVIQKTDLLQVLNVGLGRSLFTKLERYLSYSDNGVLSVQCIDVANIDLTVAKQEPIAIVGMAINLPKARDLDSLWELLSRGINTAEDIPLGRFDVEDYQAGKSPGRELKTAKANFVQTAAEFDNKFFNISPREANSMDPQQRLLLHVAYEALEDAGYVPDSTKSFATKMFGCYIGAATSDYLHNLREDIDVYYSTGTLSSFLSGRLSYHLSLGGPSMVIDTACSSSLVAIHQAARALIAGDCNAALAGGVNIISSPEMFMGLDRAHFLSPSGKCKPFDASADGYGRAEGCCVFVLKRLKDALLENDRVHGIIRGIEVNQSGKSHSITHPHGPTQQELFKKLLTTSAIGPGDVSFVEAHGTGTQVGDVIELESIRAALAAKEPTCSPLHIGSIKANLGHLEAASGAASLAKVLMMMRHESIPAQISFKHLNPRIPPLGNDNCRINTNRIPWSISDGKTRIALINNFGASGSNVAALVEEYHPAASKARLSTLSSYVFGLSAKDGEALAKSCASLINWLQDHPDVSMLDLSYTLTARRISYAYRLAISAITVPELISGLKRASPSRVQDEQRPTVFVFSGQGGHYAGMGSALYRSSPVFRKHINECDSILIASGFKGILPLITGEFDTTGDDLEAYQAATVSLQYGLAKLWISWGVYPTALVAHSLGEYTALVIAGCLTLRDALVVVGTRARLMFGKCGQGSTGMLSVSLSAAEVQLIMGSSKRWSRIIISCFNSPTDCVLSGPLPDLLSFQREIKSLKIHCRSDWLDVPFAFHSPAMLPILSDLQAFGNKVTMKSPSLPFASAYFGRVISPGDHSFQNPEYFAQHCIDPVRFADALEAFISWPTFAGGTAAWIEIGPHPTLLPMLKSFPQLSDSIFLPSLHKWQACWTTLTKTLAALYLFHTVNWRAVFAQIGPASVISLPSYSFSTQTFWIPFKETIPTLRKPKLDYSFIRSWVRHPSGAARANAIFETSNLEIKPFLDGHQVGGVPLCPASVYLEFAAAGTILTLKHLLQYPPDTSLSLQGVTFRRPLTGELVDGDDSIKLRLEVNPFDNTFSITSQSRYAENIPHAIGNYILQQNQVIQSFFEEDAPSVFSRARTVTTAPADIYSARTIYEVIFPRIVNYSKIFHTVRQLSLLKDGLEATATVCIGPNFSPGSFTAHPLFVDTLIHVPGFVANLQGGQTHAYICSGIASLDLIYSLLDEEATYTIYCMLVPEDEGMKCTSYAIREGQSRILVARAKGILFQRVLLSNLKARFATHSREVTNEPVDTINSRLAHMRTFDDHTDMDALESSPKSQTLWEVSPRPSNAPTSFRRVLSDVLEVDYLSIREDDELGALGLDSLSSIEIAHVFREHYRSELPSNLLSARRTVGELETALKTHKCIWNSSKPKAPFLEMPIPTPLISFPITKGLTLIQASQLQKPPLVLVHDGSGFITSYCRMSHVQRRVYGIINPNLTTSKPWLSITQMAISYAALIKKEGHRSVTLGGWSFGGIVAFEIAKVLQDSEVCVNGVLLIDTPDPFCQVPLSADLLDDILANYQPASHPVLSLGRSQFLMSSQLLGEYDPTRNVFRECTPKFAFLRSMVEYVSSNGAEVPHWLADRSDSSSMTSGWEVLIGAPMKVIDIPGHHFQAFDPSIVSRQWLLDGVG</sequence>
<feature type="region of interest" description="N-terminal hotdog fold" evidence="6">
    <location>
        <begin position="1249"/>
        <end position="1381"/>
    </location>
</feature>
<dbReference type="Proteomes" id="UP000807306">
    <property type="component" value="Unassembled WGS sequence"/>
</dbReference>
<feature type="region of interest" description="Disordered" evidence="7">
    <location>
        <begin position="1586"/>
        <end position="1605"/>
    </location>
</feature>
<dbReference type="Gene3D" id="3.40.50.1820">
    <property type="entry name" value="alpha/beta hydrolase"/>
    <property type="match status" value="1"/>
</dbReference>
<dbReference type="CDD" id="cd00833">
    <property type="entry name" value="PKS"/>
    <property type="match status" value="1"/>
</dbReference>
<dbReference type="GO" id="GO:0004315">
    <property type="term" value="F:3-oxoacyl-[acyl-carrier-protein] synthase activity"/>
    <property type="evidence" value="ECO:0007669"/>
    <property type="project" value="InterPro"/>
</dbReference>
<evidence type="ECO:0000256" key="7">
    <source>
        <dbReference type="SAM" id="MobiDB-lite"/>
    </source>
</evidence>
<dbReference type="PROSITE" id="PS52019">
    <property type="entry name" value="PKS_MFAS_DH"/>
    <property type="match status" value="1"/>
</dbReference>
<evidence type="ECO:0000256" key="1">
    <source>
        <dbReference type="ARBA" id="ARBA00005179"/>
    </source>
</evidence>
<dbReference type="Gene3D" id="3.10.129.110">
    <property type="entry name" value="Polyketide synthase dehydratase"/>
    <property type="match status" value="1"/>
</dbReference>
<evidence type="ECO:0000259" key="9">
    <source>
        <dbReference type="PROSITE" id="PS52004"/>
    </source>
</evidence>
<accession>A0A9P6EBP2</accession>
<evidence type="ECO:0000313" key="12">
    <source>
        <dbReference type="Proteomes" id="UP000807306"/>
    </source>
</evidence>
<organism evidence="11 12">
    <name type="scientific">Crepidotus variabilis</name>
    <dbReference type="NCBI Taxonomy" id="179855"/>
    <lineage>
        <taxon>Eukaryota</taxon>
        <taxon>Fungi</taxon>
        <taxon>Dikarya</taxon>
        <taxon>Basidiomycota</taxon>
        <taxon>Agaricomycotina</taxon>
        <taxon>Agaricomycetes</taxon>
        <taxon>Agaricomycetidae</taxon>
        <taxon>Agaricales</taxon>
        <taxon>Agaricineae</taxon>
        <taxon>Crepidotaceae</taxon>
        <taxon>Crepidotus</taxon>
    </lineage>
</organism>
<evidence type="ECO:0000256" key="4">
    <source>
        <dbReference type="ARBA" id="ARBA00022679"/>
    </source>
</evidence>
<dbReference type="Pfam" id="PF22621">
    <property type="entry name" value="CurL-like_PKS_C"/>
    <property type="match status" value="1"/>
</dbReference>
<dbReference type="OrthoDB" id="329835at2759"/>
<dbReference type="InterPro" id="IPR014031">
    <property type="entry name" value="Ketoacyl_synth_C"/>
</dbReference>
<dbReference type="SUPFAM" id="SSF53901">
    <property type="entry name" value="Thiolase-like"/>
    <property type="match status" value="1"/>
</dbReference>
<dbReference type="PROSITE" id="PS50075">
    <property type="entry name" value="CARRIER"/>
    <property type="match status" value="1"/>
</dbReference>
<dbReference type="Pfam" id="PF16073">
    <property type="entry name" value="SAT"/>
    <property type="match status" value="1"/>
</dbReference>
<keyword evidence="2" id="KW-0596">Phosphopantetheine</keyword>
<dbReference type="Pfam" id="PF00109">
    <property type="entry name" value="ketoacyl-synt"/>
    <property type="match status" value="1"/>
</dbReference>
<dbReference type="InterPro" id="IPR009081">
    <property type="entry name" value="PP-bd_ACP"/>
</dbReference>
<dbReference type="InterPro" id="IPR014030">
    <property type="entry name" value="Ketoacyl_synth_N"/>
</dbReference>
<dbReference type="SMART" id="SM00825">
    <property type="entry name" value="PKS_KS"/>
    <property type="match status" value="1"/>
</dbReference>
<name>A0A9P6EBP2_9AGAR</name>
<feature type="active site" description="Proton acceptor; for dehydratase activity" evidence="6">
    <location>
        <position position="1283"/>
    </location>
</feature>
<feature type="domain" description="Ketosynthase family 3 (KS3)" evidence="9">
    <location>
        <begin position="355"/>
        <end position="780"/>
    </location>
</feature>
<reference evidence="11" key="1">
    <citation type="submission" date="2020-11" db="EMBL/GenBank/DDBJ databases">
        <authorList>
            <consortium name="DOE Joint Genome Institute"/>
            <person name="Ahrendt S."/>
            <person name="Riley R."/>
            <person name="Andreopoulos W."/>
            <person name="Labutti K."/>
            <person name="Pangilinan J."/>
            <person name="Ruiz-Duenas F.J."/>
            <person name="Barrasa J.M."/>
            <person name="Sanchez-Garcia M."/>
            <person name="Camarero S."/>
            <person name="Miyauchi S."/>
            <person name="Serrano A."/>
            <person name="Linde D."/>
            <person name="Babiker R."/>
            <person name="Drula E."/>
            <person name="Ayuso-Fernandez I."/>
            <person name="Pacheco R."/>
            <person name="Padilla G."/>
            <person name="Ferreira P."/>
            <person name="Barriuso J."/>
            <person name="Kellner H."/>
            <person name="Castanera R."/>
            <person name="Alfaro M."/>
            <person name="Ramirez L."/>
            <person name="Pisabarro A.G."/>
            <person name="Kuo A."/>
            <person name="Tritt A."/>
            <person name="Lipzen A."/>
            <person name="He G."/>
            <person name="Yan M."/>
            <person name="Ng V."/>
            <person name="Cullen D."/>
            <person name="Martin F."/>
            <person name="Rosso M.-N."/>
            <person name="Henrissat B."/>
            <person name="Hibbett D."/>
            <person name="Martinez A.T."/>
            <person name="Grigoriev I.V."/>
        </authorList>
    </citation>
    <scope>NUCLEOTIDE SEQUENCE</scope>
    <source>
        <strain evidence="11">CBS 506.95</strain>
    </source>
</reference>
<protein>
    <recommendedName>
        <fullName evidence="13">Polyketide synthase</fullName>
    </recommendedName>
</protein>
<dbReference type="Gene3D" id="3.30.70.3290">
    <property type="match status" value="1"/>
</dbReference>
<feature type="region of interest" description="C-terminal hotdog fold" evidence="6">
    <location>
        <begin position="1405"/>
        <end position="1553"/>
    </location>
</feature>
<dbReference type="InterPro" id="IPR050091">
    <property type="entry name" value="PKS_NRPS_Biosynth_Enz"/>
</dbReference>
<evidence type="ECO:0000259" key="8">
    <source>
        <dbReference type="PROSITE" id="PS50075"/>
    </source>
</evidence>
<dbReference type="GO" id="GO:0004312">
    <property type="term" value="F:fatty acid synthase activity"/>
    <property type="evidence" value="ECO:0007669"/>
    <property type="project" value="TreeGrafter"/>
</dbReference>
<comment type="caution">
    <text evidence="11">The sequence shown here is derived from an EMBL/GenBank/DDBJ whole genome shotgun (WGS) entry which is preliminary data.</text>
</comment>
<dbReference type="InterPro" id="IPR016035">
    <property type="entry name" value="Acyl_Trfase/lysoPLipase"/>
</dbReference>
<evidence type="ECO:0008006" key="13">
    <source>
        <dbReference type="Google" id="ProtNLM"/>
    </source>
</evidence>
<keyword evidence="4" id="KW-0808">Transferase</keyword>
<dbReference type="GO" id="GO:0044550">
    <property type="term" value="P:secondary metabolite biosynthetic process"/>
    <property type="evidence" value="ECO:0007669"/>
    <property type="project" value="TreeGrafter"/>
</dbReference>
<evidence type="ECO:0000256" key="6">
    <source>
        <dbReference type="PROSITE-ProRule" id="PRU01363"/>
    </source>
</evidence>
<dbReference type="PANTHER" id="PTHR43775">
    <property type="entry name" value="FATTY ACID SYNTHASE"/>
    <property type="match status" value="1"/>
</dbReference>
<dbReference type="SUPFAM" id="SSF55048">
    <property type="entry name" value="Probable ACP-binding domain of malonyl-CoA ACP transacylase"/>
    <property type="match status" value="1"/>
</dbReference>
<feature type="domain" description="Carrier" evidence="8">
    <location>
        <begin position="1607"/>
        <end position="1681"/>
    </location>
</feature>
<evidence type="ECO:0000256" key="2">
    <source>
        <dbReference type="ARBA" id="ARBA00022450"/>
    </source>
</evidence>